<keyword evidence="3" id="KW-1185">Reference proteome</keyword>
<protein>
    <submittedName>
        <fullName evidence="2">Acetyltransferase (GNAT) family protein</fullName>
    </submittedName>
</protein>
<dbReference type="CDD" id="cd04301">
    <property type="entry name" value="NAT_SF"/>
    <property type="match status" value="1"/>
</dbReference>
<proteinExistence type="predicted"/>
<dbReference type="AlphaFoldDB" id="A0A517YWZ8"/>
<dbReference type="InterPro" id="IPR000182">
    <property type="entry name" value="GNAT_dom"/>
</dbReference>
<dbReference type="Gene3D" id="3.40.630.30">
    <property type="match status" value="1"/>
</dbReference>
<evidence type="ECO:0000259" key="1">
    <source>
        <dbReference type="PROSITE" id="PS51186"/>
    </source>
</evidence>
<dbReference type="SUPFAM" id="SSF55729">
    <property type="entry name" value="Acyl-CoA N-acyltransferases (Nat)"/>
    <property type="match status" value="1"/>
</dbReference>
<gene>
    <name evidence="2" type="ORF">KS4_28160</name>
</gene>
<sequence length="179" mass="20262">MATTTSNLKLIELTPNMEQAYWDFHNALYPPNTPPRLHELRSSQTHSFTHAVDLLKQSRAKSNPQLGLVPHSVYWLINFDDQILGSIDFRHELSPQLAEFGGHIGYNVHPAHRRKGYATYMLKQTLPVAKTHGLTRLLITCDSNNPASIGVIKNCGGILQETATISDRPVPIMRWWIEL</sequence>
<dbReference type="InterPro" id="IPR016181">
    <property type="entry name" value="Acyl_CoA_acyltransferase"/>
</dbReference>
<evidence type="ECO:0000313" key="3">
    <source>
        <dbReference type="Proteomes" id="UP000317369"/>
    </source>
</evidence>
<feature type="domain" description="N-acetyltransferase" evidence="1">
    <location>
        <begin position="8"/>
        <end position="178"/>
    </location>
</feature>
<dbReference type="PANTHER" id="PTHR39173">
    <property type="entry name" value="ACETYLTRANSFERASE"/>
    <property type="match status" value="1"/>
</dbReference>
<dbReference type="PANTHER" id="PTHR39173:SF1">
    <property type="entry name" value="ACETYLTRANSFERASE"/>
    <property type="match status" value="1"/>
</dbReference>
<dbReference type="RefSeq" id="WP_200761250.1">
    <property type="nucleotide sequence ID" value="NZ_CP036425.1"/>
</dbReference>
<dbReference type="Pfam" id="PF00583">
    <property type="entry name" value="Acetyltransf_1"/>
    <property type="match status" value="1"/>
</dbReference>
<evidence type="ECO:0000313" key="2">
    <source>
        <dbReference type="EMBL" id="QDU34742.1"/>
    </source>
</evidence>
<name>A0A517YWZ8_9BACT</name>
<dbReference type="GO" id="GO:0016747">
    <property type="term" value="F:acyltransferase activity, transferring groups other than amino-acyl groups"/>
    <property type="evidence" value="ECO:0007669"/>
    <property type="project" value="InterPro"/>
</dbReference>
<reference evidence="2 3" key="1">
    <citation type="submission" date="2019-02" db="EMBL/GenBank/DDBJ databases">
        <title>Deep-cultivation of Planctomycetes and their phenomic and genomic characterization uncovers novel biology.</title>
        <authorList>
            <person name="Wiegand S."/>
            <person name="Jogler M."/>
            <person name="Boedeker C."/>
            <person name="Pinto D."/>
            <person name="Vollmers J."/>
            <person name="Rivas-Marin E."/>
            <person name="Kohn T."/>
            <person name="Peeters S.H."/>
            <person name="Heuer A."/>
            <person name="Rast P."/>
            <person name="Oberbeckmann S."/>
            <person name="Bunk B."/>
            <person name="Jeske O."/>
            <person name="Meyerdierks A."/>
            <person name="Storesund J.E."/>
            <person name="Kallscheuer N."/>
            <person name="Luecker S."/>
            <person name="Lage O.M."/>
            <person name="Pohl T."/>
            <person name="Merkel B.J."/>
            <person name="Hornburger P."/>
            <person name="Mueller R.-W."/>
            <person name="Bruemmer F."/>
            <person name="Labrenz M."/>
            <person name="Spormann A.M."/>
            <person name="Op den Camp H."/>
            <person name="Overmann J."/>
            <person name="Amann R."/>
            <person name="Jetten M.S.M."/>
            <person name="Mascher T."/>
            <person name="Medema M.H."/>
            <person name="Devos D.P."/>
            <person name="Kaster A.-K."/>
            <person name="Ovreas L."/>
            <person name="Rohde M."/>
            <person name="Galperin M.Y."/>
            <person name="Jogler C."/>
        </authorList>
    </citation>
    <scope>NUCLEOTIDE SEQUENCE [LARGE SCALE GENOMIC DNA]</scope>
    <source>
        <strain evidence="2 3">KS4</strain>
    </source>
</reference>
<dbReference type="PROSITE" id="PS51186">
    <property type="entry name" value="GNAT"/>
    <property type="match status" value="1"/>
</dbReference>
<keyword evidence="2" id="KW-0808">Transferase</keyword>
<accession>A0A517YWZ8</accession>
<organism evidence="2 3">
    <name type="scientific">Poriferisphaera corsica</name>
    <dbReference type="NCBI Taxonomy" id="2528020"/>
    <lineage>
        <taxon>Bacteria</taxon>
        <taxon>Pseudomonadati</taxon>
        <taxon>Planctomycetota</taxon>
        <taxon>Phycisphaerae</taxon>
        <taxon>Phycisphaerales</taxon>
        <taxon>Phycisphaeraceae</taxon>
        <taxon>Poriferisphaera</taxon>
    </lineage>
</organism>
<dbReference type="KEGG" id="pcor:KS4_28160"/>
<dbReference type="Proteomes" id="UP000317369">
    <property type="component" value="Chromosome"/>
</dbReference>
<dbReference type="EMBL" id="CP036425">
    <property type="protein sequence ID" value="QDU34742.1"/>
    <property type="molecule type" value="Genomic_DNA"/>
</dbReference>